<sequence length="493" mass="54664">MKIYINPRYKDFEKLIRRISREAPDVTVKTMDYKGGKKKPSFVYRDTCYRFEKKGELISALQELAAYAAKGGFDIRDLEDTPDEESEYAEDEMSYEDSIPVSAEITEDELMEEALADVPDTSDEISEDDSDRGDLLDGFGYKGEEQLSYDESVPESESRSDTEIIEEALLEADTDEQEVSAPDAGEKGDLLDAFDYRGAEEGGYDESVETVTEKDPGPVEEDALERAGDVIEAEVAETGADMGNLLDSYGYGGGDDYISPEPAASADNTVLAPKAPVNSEDHEKEIEYSPIPTAPVLSADEVIEEALSDQPQTEDTVVLIPEERNGNLLDDFTYMEGAAQSYEDSIPTSPGKPETEFLEDALKQLDAEPESIELVEGDKGSLLDTYGYMGPEAEEYADLDAIESYGDKLPRHEHHSDAEEDKPNSFSYVEDTGEEDILVELGYKERPSSAITEDDNTITLEIPVEKYNLDDLKIRIKFGHFGEPGSSYETKKD</sequence>
<comment type="caution">
    <text evidence="2">The sequence shown here is derived from an EMBL/GenBank/DDBJ whole genome shotgun (WGS) entry which is preliminary data.</text>
</comment>
<dbReference type="AlphaFoldDB" id="V7I6M9"/>
<evidence type="ECO:0000313" key="3">
    <source>
        <dbReference type="Proteomes" id="UP000017747"/>
    </source>
</evidence>
<proteinExistence type="predicted"/>
<evidence type="ECO:0000313" key="2">
    <source>
        <dbReference type="EMBL" id="ETA80951.1"/>
    </source>
</evidence>
<feature type="compositionally biased region" description="Basic and acidic residues" evidence="1">
    <location>
        <begin position="184"/>
        <end position="200"/>
    </location>
</feature>
<name>V7I6M9_9CLOT</name>
<protein>
    <submittedName>
        <fullName evidence="2">Uncharacterized protein</fullName>
    </submittedName>
</protein>
<accession>V7I6M9</accession>
<dbReference type="EMBL" id="AXUN02000169">
    <property type="protein sequence ID" value="ETA80951.1"/>
    <property type="molecule type" value="Genomic_DNA"/>
</dbReference>
<feature type="compositionally biased region" description="Acidic residues" evidence="1">
    <location>
        <begin position="80"/>
        <end position="95"/>
    </location>
</feature>
<dbReference type="STRING" id="994573.T472_0208940"/>
<keyword evidence="3" id="KW-1185">Reference proteome</keyword>
<feature type="compositionally biased region" description="Acidic residues" evidence="1">
    <location>
        <begin position="163"/>
        <end position="178"/>
    </location>
</feature>
<dbReference type="OrthoDB" id="9914801at2"/>
<reference evidence="2 3" key="1">
    <citation type="journal article" date="2014" name="Genome Announc.">
        <title>Genome Sequence of Youngiibacter fragilis, the Type Strain of the Genus Youngiibacter.</title>
        <authorList>
            <person name="Wawrik C.B."/>
            <person name="Callaghan A.V."/>
            <person name="Stamps B.W."/>
            <person name="Wawrik B."/>
        </authorList>
    </citation>
    <scope>NUCLEOTIDE SEQUENCE [LARGE SCALE GENOMIC DNA]</scope>
    <source>
        <strain evidence="2 3">232.1</strain>
    </source>
</reference>
<feature type="region of interest" description="Disordered" evidence="1">
    <location>
        <begin position="276"/>
        <end position="295"/>
    </location>
</feature>
<dbReference type="RefSeq" id="WP_023388633.1">
    <property type="nucleotide sequence ID" value="NZ_AXUN02000169.1"/>
</dbReference>
<dbReference type="Proteomes" id="UP000017747">
    <property type="component" value="Unassembled WGS sequence"/>
</dbReference>
<evidence type="ECO:0000256" key="1">
    <source>
        <dbReference type="SAM" id="MobiDB-lite"/>
    </source>
</evidence>
<feature type="compositionally biased region" description="Acidic residues" evidence="1">
    <location>
        <begin position="105"/>
        <end position="131"/>
    </location>
</feature>
<organism evidence="2 3">
    <name type="scientific">Youngiibacter fragilis 232.1</name>
    <dbReference type="NCBI Taxonomy" id="994573"/>
    <lineage>
        <taxon>Bacteria</taxon>
        <taxon>Bacillati</taxon>
        <taxon>Bacillota</taxon>
        <taxon>Clostridia</taxon>
        <taxon>Eubacteriales</taxon>
        <taxon>Clostridiaceae</taxon>
        <taxon>Youngiibacter</taxon>
    </lineage>
</organism>
<gene>
    <name evidence="2" type="ORF">T472_0208940</name>
</gene>
<feature type="region of interest" description="Disordered" evidence="1">
    <location>
        <begin position="76"/>
        <end position="221"/>
    </location>
</feature>